<dbReference type="Pfam" id="PF00429">
    <property type="entry name" value="TLV_coat"/>
    <property type="match status" value="1"/>
</dbReference>
<organism evidence="4 5">
    <name type="scientific">Sparus aurata</name>
    <name type="common">Gilthead sea bream</name>
    <dbReference type="NCBI Taxonomy" id="8175"/>
    <lineage>
        <taxon>Eukaryota</taxon>
        <taxon>Metazoa</taxon>
        <taxon>Chordata</taxon>
        <taxon>Craniata</taxon>
        <taxon>Vertebrata</taxon>
        <taxon>Euteleostomi</taxon>
        <taxon>Actinopterygii</taxon>
        <taxon>Neopterygii</taxon>
        <taxon>Teleostei</taxon>
        <taxon>Neoteleostei</taxon>
        <taxon>Acanthomorphata</taxon>
        <taxon>Eupercaria</taxon>
        <taxon>Spariformes</taxon>
        <taxon>Sparidae</taxon>
        <taxon>Sparus</taxon>
    </lineage>
</organism>
<accession>A0A671YZC1</accession>
<dbReference type="GeneTree" id="ENSGT00530000064449"/>
<dbReference type="OMA" id="YPVELQD"/>
<dbReference type="PANTHER" id="PTHR10424:SF80">
    <property type="entry name" value="ENVELOPE GLYCOPROTEIN"/>
    <property type="match status" value="1"/>
</dbReference>
<keyword evidence="5" id="KW-1185">Reference proteome</keyword>
<reference evidence="4" key="1">
    <citation type="submission" date="2021-04" db="EMBL/GenBank/DDBJ databases">
        <authorList>
            <consortium name="Wellcome Sanger Institute Data Sharing"/>
        </authorList>
    </citation>
    <scope>NUCLEOTIDE SEQUENCE [LARGE SCALE GENOMIC DNA]</scope>
</reference>
<dbReference type="Proteomes" id="UP000472265">
    <property type="component" value="Chromosome 24"/>
</dbReference>
<keyword evidence="2" id="KW-1133">Transmembrane helix</keyword>
<evidence type="ECO:0000313" key="4">
    <source>
        <dbReference type="Ensembl" id="ENSSAUP00010068087.1"/>
    </source>
</evidence>
<dbReference type="CDD" id="cd09951">
    <property type="entry name" value="HERV-Rb-like_HR1-HR2"/>
    <property type="match status" value="1"/>
</dbReference>
<keyword evidence="3" id="KW-0732">Signal</keyword>
<proteinExistence type="predicted"/>
<evidence type="ECO:0000256" key="3">
    <source>
        <dbReference type="SAM" id="SignalP"/>
    </source>
</evidence>
<feature type="compositionally biased region" description="Acidic residues" evidence="1">
    <location>
        <begin position="611"/>
        <end position="620"/>
    </location>
</feature>
<protein>
    <recommendedName>
        <fullName evidence="6">Envelope polyprotein</fullName>
    </recommendedName>
</protein>
<dbReference type="InParanoid" id="A0A671YZC1"/>
<feature type="region of interest" description="Disordered" evidence="1">
    <location>
        <begin position="601"/>
        <end position="620"/>
    </location>
</feature>
<name>A0A671YZC1_SPAAU</name>
<reference evidence="4" key="2">
    <citation type="submission" date="2025-08" db="UniProtKB">
        <authorList>
            <consortium name="Ensembl"/>
        </authorList>
    </citation>
    <scope>IDENTIFICATION</scope>
</reference>
<evidence type="ECO:0000313" key="5">
    <source>
        <dbReference type="Proteomes" id="UP000472265"/>
    </source>
</evidence>
<sequence length="620" mass="68626">MFFITLCIILSVLPESRQTSAAQSPAQRCGKVTAQASIPMLCVASNSSTVVLVPWSALRNRHGQTGEGWQNHYWYLTDDQQRTGWDTLVDDQNHKWRKLGTSVWAKHHQQVISMNKTKRGLILSVNLTSQPLKPKNYQGSSGSTCWGFLWWAYSPTRTDPSFKFMICEVPAQANDTRPALNLAALDAGFYLVPSNPSTDDWFQVATGISGTSNNWLLLAEQAANATGESCIVCMGARPLLRIVPAPLIPDCVFDVMNNTNPSGNCKIWDQIFPVTQAVSKKPLFSATVAPGNFSCVNLTGTEQSIGTVSASWCNYTHTVLTKFTSTPRADIWWWCGDKKLFDRLPINTFGLCALVTLLLPITITPISTNELMRTEGSIWAADWSTRQKRAIKTWKPPNDPTYIDAIGVPRGVPDEYKIADQVAAGWESTICWWCTINKNVDRINYIHYNVQSLGNWTLKGFEAVHGQLSATSLMAYQNRIALDMLLAEKGGVCAIFGVQCCTFIPNNTAPDGSLTQAIEGLRTLNHKMKEHSGVDTSMWESWMNVFGRYKSLVASVLLSVAVFTAILTLCGCCCIPCIRSLINRLITTAIAPHSQDSTRMVPLLTDKSPDSDEEDVADRF</sequence>
<reference evidence="4" key="3">
    <citation type="submission" date="2025-09" db="UniProtKB">
        <authorList>
            <consortium name="Ensembl"/>
        </authorList>
    </citation>
    <scope>IDENTIFICATION</scope>
</reference>
<keyword evidence="2" id="KW-0472">Membrane</keyword>
<dbReference type="PANTHER" id="PTHR10424">
    <property type="entry name" value="VIRAL ENVELOPE PROTEIN"/>
    <property type="match status" value="1"/>
</dbReference>
<evidence type="ECO:0000256" key="2">
    <source>
        <dbReference type="SAM" id="Phobius"/>
    </source>
</evidence>
<dbReference type="AlphaFoldDB" id="A0A671YZC1"/>
<dbReference type="Gene3D" id="1.10.287.210">
    <property type="match status" value="1"/>
</dbReference>
<feature type="signal peptide" evidence="3">
    <location>
        <begin position="1"/>
        <end position="21"/>
    </location>
</feature>
<evidence type="ECO:0000256" key="1">
    <source>
        <dbReference type="SAM" id="MobiDB-lite"/>
    </source>
</evidence>
<feature type="transmembrane region" description="Helical" evidence="2">
    <location>
        <begin position="552"/>
        <end position="578"/>
    </location>
</feature>
<keyword evidence="2" id="KW-0812">Transmembrane</keyword>
<dbReference type="InterPro" id="IPR018154">
    <property type="entry name" value="TLV/ENV_coat_polyprotein"/>
</dbReference>
<feature type="chain" id="PRO_5025346739" description="Envelope polyprotein" evidence="3">
    <location>
        <begin position="22"/>
        <end position="620"/>
    </location>
</feature>
<dbReference type="SUPFAM" id="SSF58069">
    <property type="entry name" value="Virus ectodomain"/>
    <property type="match status" value="1"/>
</dbReference>
<evidence type="ECO:0008006" key="6">
    <source>
        <dbReference type="Google" id="ProtNLM"/>
    </source>
</evidence>
<dbReference type="Ensembl" id="ENSSAUT00010071259.1">
    <property type="protein sequence ID" value="ENSSAUP00010068087.1"/>
    <property type="gene ID" value="ENSSAUG00010027060.1"/>
</dbReference>